<name>A0A2N9H370_FAGSY</name>
<proteinExistence type="predicted"/>
<reference evidence="1" key="1">
    <citation type="submission" date="2018-02" db="EMBL/GenBank/DDBJ databases">
        <authorList>
            <person name="Cohen D.B."/>
            <person name="Kent A.D."/>
        </authorList>
    </citation>
    <scope>NUCLEOTIDE SEQUENCE</scope>
</reference>
<sequence length="313" mass="33671">MIGSFLILSPPGMPICRTVEDAVYVLDAIVGINHDDNATIGTSQYIPQGGYAQFLKADGLRGKRLGIVRDLFNNIGDDTIMNSTVEQHLKTLRMVVATSTAVATSSSSAVPTAANAAPRRGGAILVDNLKIANIDEISSSEETALVAEFKIYINAYLNELVASPIRSLSDLIAFNKKNSELERLDYGQEQFIKAEATNGIGKAEKAALENLAKLTREGFVKLMTKNKLDALVSPGYSVSSILAVGGFPGVIVPAGFDSDRVPFGLCFGGLKGSEPKLIEIAYAFEQATKIRKPPKFNTYKALLNNYSQFKVSI</sequence>
<dbReference type="Gene3D" id="3.90.1300.10">
    <property type="entry name" value="Amidase signature (AS) domain"/>
    <property type="match status" value="1"/>
</dbReference>
<organism evidence="1">
    <name type="scientific">Fagus sylvatica</name>
    <name type="common">Beechnut</name>
    <dbReference type="NCBI Taxonomy" id="28930"/>
    <lineage>
        <taxon>Eukaryota</taxon>
        <taxon>Viridiplantae</taxon>
        <taxon>Streptophyta</taxon>
        <taxon>Embryophyta</taxon>
        <taxon>Tracheophyta</taxon>
        <taxon>Spermatophyta</taxon>
        <taxon>Magnoliopsida</taxon>
        <taxon>eudicotyledons</taxon>
        <taxon>Gunneridae</taxon>
        <taxon>Pentapetalae</taxon>
        <taxon>rosids</taxon>
        <taxon>fabids</taxon>
        <taxon>Fagales</taxon>
        <taxon>Fagaceae</taxon>
        <taxon>Fagus</taxon>
    </lineage>
</organism>
<accession>A0A2N9H370</accession>
<dbReference type="AlphaFoldDB" id="A0A2N9H370"/>
<dbReference type="EMBL" id="OIVN01002762">
    <property type="protein sequence ID" value="SPD06223.1"/>
    <property type="molecule type" value="Genomic_DNA"/>
</dbReference>
<gene>
    <name evidence="1" type="ORF">FSB_LOCUS34105</name>
</gene>
<evidence type="ECO:0000313" key="1">
    <source>
        <dbReference type="EMBL" id="SPD06223.1"/>
    </source>
</evidence>
<dbReference type="PANTHER" id="PTHR42678">
    <property type="entry name" value="AMIDASE"/>
    <property type="match status" value="1"/>
</dbReference>
<dbReference type="SUPFAM" id="SSF75304">
    <property type="entry name" value="Amidase signature (AS) enzymes"/>
    <property type="match status" value="1"/>
</dbReference>
<dbReference type="PANTHER" id="PTHR42678:SF36">
    <property type="entry name" value="C869.01-LIKE PROTEIN, PUTATIVE-RELATED"/>
    <property type="match status" value="1"/>
</dbReference>
<dbReference type="InterPro" id="IPR036928">
    <property type="entry name" value="AS_sf"/>
</dbReference>
<protein>
    <submittedName>
        <fullName evidence="1">Uncharacterized protein</fullName>
    </submittedName>
</protein>